<organism evidence="1 2">
    <name type="scientific">Thalassobaculum fulvum</name>
    <dbReference type="NCBI Taxonomy" id="1633335"/>
    <lineage>
        <taxon>Bacteria</taxon>
        <taxon>Pseudomonadati</taxon>
        <taxon>Pseudomonadota</taxon>
        <taxon>Alphaproteobacteria</taxon>
        <taxon>Rhodospirillales</taxon>
        <taxon>Thalassobaculaceae</taxon>
        <taxon>Thalassobaculum</taxon>
    </lineage>
</organism>
<name>A0A918XS43_9PROT</name>
<proteinExistence type="predicted"/>
<protein>
    <submittedName>
        <fullName evidence="1">Uncharacterized protein</fullName>
    </submittedName>
</protein>
<gene>
    <name evidence="1" type="ORF">GCM10017083_25900</name>
</gene>
<reference evidence="1" key="2">
    <citation type="submission" date="2020-09" db="EMBL/GenBank/DDBJ databases">
        <authorList>
            <person name="Sun Q."/>
            <person name="Kim S."/>
        </authorList>
    </citation>
    <scope>NUCLEOTIDE SEQUENCE</scope>
    <source>
        <strain evidence="1">KCTC 42651</strain>
    </source>
</reference>
<reference evidence="1" key="1">
    <citation type="journal article" date="2014" name="Int. J. Syst. Evol. Microbiol.">
        <title>Complete genome sequence of Corynebacterium casei LMG S-19264T (=DSM 44701T), isolated from a smear-ripened cheese.</title>
        <authorList>
            <consortium name="US DOE Joint Genome Institute (JGI-PGF)"/>
            <person name="Walter F."/>
            <person name="Albersmeier A."/>
            <person name="Kalinowski J."/>
            <person name="Ruckert C."/>
        </authorList>
    </citation>
    <scope>NUCLEOTIDE SEQUENCE</scope>
    <source>
        <strain evidence="1">KCTC 42651</strain>
    </source>
</reference>
<dbReference type="AlphaFoldDB" id="A0A918XS43"/>
<sequence length="75" mass="8122">MTAPETLDRITLDLIRDTYMEAAEETLQRGGSKLTAHKEGTVAAAMYVAAAIGIEDEDAKRLVVQVVRSDAEMAL</sequence>
<evidence type="ECO:0000313" key="1">
    <source>
        <dbReference type="EMBL" id="GHD51442.1"/>
    </source>
</evidence>
<comment type="caution">
    <text evidence="1">The sequence shown here is derived from an EMBL/GenBank/DDBJ whole genome shotgun (WGS) entry which is preliminary data.</text>
</comment>
<dbReference type="Proteomes" id="UP000630353">
    <property type="component" value="Unassembled WGS sequence"/>
</dbReference>
<dbReference type="EMBL" id="BMZS01000005">
    <property type="protein sequence ID" value="GHD51442.1"/>
    <property type="molecule type" value="Genomic_DNA"/>
</dbReference>
<evidence type="ECO:0000313" key="2">
    <source>
        <dbReference type="Proteomes" id="UP000630353"/>
    </source>
</evidence>
<keyword evidence="2" id="KW-1185">Reference proteome</keyword>
<dbReference type="RefSeq" id="WP_189990168.1">
    <property type="nucleotide sequence ID" value="NZ_BMZS01000005.1"/>
</dbReference>
<accession>A0A918XS43</accession>